<dbReference type="SUPFAM" id="SSF53167">
    <property type="entry name" value="Purine and uridine phosphorylases"/>
    <property type="match status" value="1"/>
</dbReference>
<comment type="catalytic activity">
    <reaction evidence="5">
        <text>S-adenosyl-L-homocysteine + H2O = S-(5-deoxy-D-ribos-5-yl)-L-homocysteine + adenine</text>
        <dbReference type="Rhea" id="RHEA:17805"/>
        <dbReference type="ChEBI" id="CHEBI:15377"/>
        <dbReference type="ChEBI" id="CHEBI:16708"/>
        <dbReference type="ChEBI" id="CHEBI:57856"/>
        <dbReference type="ChEBI" id="CHEBI:58195"/>
        <dbReference type="EC" id="3.2.2.9"/>
    </reaction>
</comment>
<feature type="binding site" evidence="5">
    <location>
        <position position="79"/>
    </location>
    <ligand>
        <name>substrate</name>
    </ligand>
</feature>
<keyword evidence="7" id="KW-0326">Glycosidase</keyword>
<sequence>MKRIGIIGAMEEEVVLLREQLEDLEENKLAGCEFYKGLLNGQEVVLLKSGIGKVNAAIGTTLLIQLYGPDVILNTGSAGGFHSDLNVGDVVISTDVRHHDVDATIFGYEHGQVPQMPPNYLPDEKLVNAAERAGARVENIQVAKGLIASGDSFMSDHARVEDIRGKFPALYAAEMEAAAIAQTCYQFKVPFVIIRSLSDIAGKDARVSYDQFLQTASKNSAELVQKIVEELKSL</sequence>
<reference evidence="7 8" key="1">
    <citation type="submission" date="2020-08" db="EMBL/GenBank/DDBJ databases">
        <title>A Genomic Blueprint of the Chicken Gut Microbiome.</title>
        <authorList>
            <person name="Gilroy R."/>
            <person name="Ravi A."/>
            <person name="Getino M."/>
            <person name="Pursley I."/>
            <person name="Horton D.L."/>
            <person name="Alikhan N.-F."/>
            <person name="Baker D."/>
            <person name="Gharbi K."/>
            <person name="Hall N."/>
            <person name="Watson M."/>
            <person name="Adriaenssens E.M."/>
            <person name="Foster-Nyarko E."/>
            <person name="Jarju S."/>
            <person name="Secka A."/>
            <person name="Antonio M."/>
            <person name="Oren A."/>
            <person name="Chaudhuri R."/>
            <person name="La Ragione R.M."/>
            <person name="Hildebrand F."/>
            <person name="Pallen M.J."/>
        </authorList>
    </citation>
    <scope>NUCLEOTIDE SEQUENCE [LARGE SCALE GENOMIC DNA]</scope>
    <source>
        <strain evidence="7 8">Sa2CUA10</strain>
    </source>
</reference>
<keyword evidence="8" id="KW-1185">Reference proteome</keyword>
<dbReference type="HAMAP" id="MF_01684">
    <property type="entry name" value="Salvage_MtnN"/>
    <property type="match status" value="1"/>
</dbReference>
<dbReference type="CDD" id="cd09008">
    <property type="entry name" value="MTAN"/>
    <property type="match status" value="1"/>
</dbReference>
<dbReference type="NCBIfam" id="TIGR01704">
    <property type="entry name" value="MTA_SAH-Nsdase"/>
    <property type="match status" value="1"/>
</dbReference>
<comment type="pathway">
    <text evidence="1 5">Amino-acid biosynthesis; L-methionine biosynthesis via salvage pathway; S-methyl-5-thio-alpha-D-ribose 1-phosphate from S-methyl-5'-thioadenosine (hydrolase route): step 1/2.</text>
</comment>
<dbReference type="InterPro" id="IPR000845">
    <property type="entry name" value="Nucleoside_phosphorylase_d"/>
</dbReference>
<evidence type="ECO:0000259" key="6">
    <source>
        <dbReference type="Pfam" id="PF01048"/>
    </source>
</evidence>
<feature type="active site" description="Proton donor" evidence="5">
    <location>
        <position position="199"/>
    </location>
</feature>
<name>A0ABR8SFY5_9BACL</name>
<evidence type="ECO:0000256" key="5">
    <source>
        <dbReference type="HAMAP-Rule" id="MF_01684"/>
    </source>
</evidence>
<gene>
    <name evidence="5 7" type="primary">mtnN</name>
    <name evidence="7" type="ORF">H9648_00055</name>
</gene>
<dbReference type="Pfam" id="PF01048">
    <property type="entry name" value="PNP_UDP_1"/>
    <property type="match status" value="1"/>
</dbReference>
<dbReference type="PANTHER" id="PTHR46832">
    <property type="entry name" value="5'-METHYLTHIOADENOSINE/S-ADENOSYLHOMOCYSTEINE NUCLEOSIDASE"/>
    <property type="match status" value="1"/>
</dbReference>
<keyword evidence="3 5" id="KW-0378">Hydrolase</keyword>
<dbReference type="EC" id="3.2.2.9" evidence="5"/>
<dbReference type="Proteomes" id="UP000603641">
    <property type="component" value="Unassembled WGS sequence"/>
</dbReference>
<feature type="active site" description="Proton acceptor" evidence="5">
    <location>
        <position position="13"/>
    </location>
</feature>
<dbReference type="GO" id="GO:0008782">
    <property type="term" value="F:adenosylhomocysteine nucleosidase activity"/>
    <property type="evidence" value="ECO:0007669"/>
    <property type="project" value="UniProtKB-EC"/>
</dbReference>
<dbReference type="NCBIfam" id="NF004079">
    <property type="entry name" value="PRK05584.1"/>
    <property type="match status" value="1"/>
</dbReference>
<organism evidence="7 8">
    <name type="scientific">Fictibacillus norfolkensis</name>
    <dbReference type="NCBI Taxonomy" id="2762233"/>
    <lineage>
        <taxon>Bacteria</taxon>
        <taxon>Bacillati</taxon>
        <taxon>Bacillota</taxon>
        <taxon>Bacilli</taxon>
        <taxon>Bacillales</taxon>
        <taxon>Fictibacillaceae</taxon>
        <taxon>Fictibacillus</taxon>
    </lineage>
</organism>
<evidence type="ECO:0000313" key="7">
    <source>
        <dbReference type="EMBL" id="MBD7962427.1"/>
    </source>
</evidence>
<comment type="similarity">
    <text evidence="5">Belongs to the PNP/UDP phosphorylase family. MtnN subfamily.</text>
</comment>
<dbReference type="EMBL" id="JACSQM010000001">
    <property type="protein sequence ID" value="MBD7962427.1"/>
    <property type="molecule type" value="Genomic_DNA"/>
</dbReference>
<keyword evidence="4 5" id="KW-0486">Methionine biosynthesis</keyword>
<comment type="catalytic activity">
    <reaction evidence="5">
        <text>5'-deoxyadenosine + H2O = 5-deoxy-D-ribose + adenine</text>
        <dbReference type="Rhea" id="RHEA:29859"/>
        <dbReference type="ChEBI" id="CHEBI:15377"/>
        <dbReference type="ChEBI" id="CHEBI:16708"/>
        <dbReference type="ChEBI" id="CHEBI:17319"/>
        <dbReference type="ChEBI" id="CHEBI:149540"/>
        <dbReference type="EC" id="3.2.2.9"/>
    </reaction>
</comment>
<dbReference type="GO" id="GO:0008930">
    <property type="term" value="F:methylthioadenosine nucleosidase activity"/>
    <property type="evidence" value="ECO:0007669"/>
    <property type="project" value="UniProtKB-EC"/>
</dbReference>
<feature type="binding site" evidence="5">
    <location>
        <begin position="175"/>
        <end position="176"/>
    </location>
    <ligand>
        <name>substrate</name>
    </ligand>
</feature>
<feature type="binding site" evidence="5">
    <location>
        <position position="154"/>
    </location>
    <ligand>
        <name>substrate</name>
    </ligand>
</feature>
<evidence type="ECO:0000256" key="1">
    <source>
        <dbReference type="ARBA" id="ARBA00004945"/>
    </source>
</evidence>
<keyword evidence="2 5" id="KW-0028">Amino-acid biosynthesis</keyword>
<comment type="catalytic activity">
    <reaction evidence="5">
        <text>S-methyl-5'-thioadenosine + H2O = 5-(methylsulfanyl)-D-ribose + adenine</text>
        <dbReference type="Rhea" id="RHEA:13617"/>
        <dbReference type="ChEBI" id="CHEBI:15377"/>
        <dbReference type="ChEBI" id="CHEBI:16708"/>
        <dbReference type="ChEBI" id="CHEBI:17509"/>
        <dbReference type="ChEBI" id="CHEBI:78440"/>
        <dbReference type="EC" id="3.2.2.9"/>
    </reaction>
</comment>
<evidence type="ECO:0000256" key="3">
    <source>
        <dbReference type="ARBA" id="ARBA00022801"/>
    </source>
</evidence>
<comment type="caution">
    <text evidence="7">The sequence shown here is derived from an EMBL/GenBank/DDBJ whole genome shotgun (WGS) entry which is preliminary data.</text>
</comment>
<dbReference type="RefSeq" id="WP_191751795.1">
    <property type="nucleotide sequence ID" value="NZ_JACSQM010000001.1"/>
</dbReference>
<evidence type="ECO:0000256" key="4">
    <source>
        <dbReference type="ARBA" id="ARBA00023167"/>
    </source>
</evidence>
<dbReference type="InterPro" id="IPR035994">
    <property type="entry name" value="Nucleoside_phosphorylase_sf"/>
</dbReference>
<proteinExistence type="inferred from homology"/>
<protein>
    <recommendedName>
        <fullName evidence="5">5'-methylthioadenosine/S-adenosylhomocysteine nucleosidase</fullName>
        <shortName evidence="5">MTA/SAH nucleosidase</shortName>
        <shortName evidence="5">MTAN</shortName>
        <ecNumber evidence="5">3.2.2.9</ecNumber>
    </recommendedName>
    <alternativeName>
        <fullName evidence="5">5'-deoxyadenosine nucleosidase</fullName>
        <shortName evidence="5">DOA nucleosidase</shortName>
        <shortName evidence="5">dAdo nucleosidase</shortName>
    </alternativeName>
    <alternativeName>
        <fullName evidence="5">5'-methylthioadenosine nucleosidase</fullName>
        <shortName evidence="5">MTA nucleosidase</shortName>
    </alternativeName>
    <alternativeName>
        <fullName evidence="5">S-adenosylhomocysteine nucleosidase</fullName>
        <shortName evidence="5">AdoHcy nucleosidase</shortName>
        <shortName evidence="5">SAH nucleosidase</shortName>
        <shortName evidence="5">SRH nucleosidase</shortName>
    </alternativeName>
</protein>
<evidence type="ECO:0000313" key="8">
    <source>
        <dbReference type="Proteomes" id="UP000603641"/>
    </source>
</evidence>
<dbReference type="PANTHER" id="PTHR46832:SF1">
    <property type="entry name" value="5'-METHYLTHIOADENOSINE_S-ADENOSYLHOMOCYSTEINE NUCLEOSIDASE"/>
    <property type="match status" value="1"/>
</dbReference>
<evidence type="ECO:0000256" key="2">
    <source>
        <dbReference type="ARBA" id="ARBA00022605"/>
    </source>
</evidence>
<feature type="domain" description="Nucleoside phosphorylase" evidence="6">
    <location>
        <begin position="3"/>
        <end position="229"/>
    </location>
</feature>
<dbReference type="InterPro" id="IPR010049">
    <property type="entry name" value="MTA_SAH_Nsdase"/>
</dbReference>
<comment type="function">
    <text evidence="5">Catalyzes the irreversible cleavage of the glycosidic bond in both 5'-methylthioadenosine (MTA) and S-adenosylhomocysteine (SAH/AdoHcy) to adenine and the corresponding thioribose, 5'-methylthioribose and S-ribosylhomocysteine, respectively. Also cleaves 5'-deoxyadenosine, a toxic by-product of radical S-adenosylmethionine (SAM) enzymes, into 5-deoxyribose and adenine.</text>
</comment>
<dbReference type="Gene3D" id="3.40.50.1580">
    <property type="entry name" value="Nucleoside phosphorylase domain"/>
    <property type="match status" value="1"/>
</dbReference>
<accession>A0ABR8SFY5</accession>